<reference evidence="11" key="1">
    <citation type="submission" date="2018-08" db="EMBL/GenBank/DDBJ databases">
        <authorList>
            <person name="Chevrot R."/>
        </authorList>
    </citation>
    <scope>NUCLEOTIDE SEQUENCE [LARGE SCALE GENOMIC DNA]</scope>
</reference>
<evidence type="ECO:0000313" key="11">
    <source>
        <dbReference type="Proteomes" id="UP000304148"/>
    </source>
</evidence>
<feature type="transmembrane region" description="Helical" evidence="8">
    <location>
        <begin position="74"/>
        <end position="96"/>
    </location>
</feature>
<dbReference type="InterPro" id="IPR005829">
    <property type="entry name" value="Sugar_transporter_CS"/>
</dbReference>
<proteinExistence type="inferred from homology"/>
<dbReference type="InterPro" id="IPR050189">
    <property type="entry name" value="MFS_Efflux_Transporters"/>
</dbReference>
<feature type="transmembrane region" description="Helical" evidence="8">
    <location>
        <begin position="219"/>
        <end position="241"/>
    </location>
</feature>
<evidence type="ECO:0000256" key="1">
    <source>
        <dbReference type="ARBA" id="ARBA00004651"/>
    </source>
</evidence>
<dbReference type="PROSITE" id="PS50850">
    <property type="entry name" value="MFS"/>
    <property type="match status" value="1"/>
</dbReference>
<evidence type="ECO:0000256" key="8">
    <source>
        <dbReference type="SAM" id="Phobius"/>
    </source>
</evidence>
<feature type="transmembrane region" description="Helical" evidence="8">
    <location>
        <begin position="42"/>
        <end position="62"/>
    </location>
</feature>
<dbReference type="InterPro" id="IPR001958">
    <property type="entry name" value="Tet-R_TetA/multi-R_MdtG-like"/>
</dbReference>
<dbReference type="PANTHER" id="PTHR43124:SF3">
    <property type="entry name" value="CHLORAMPHENICOL EFFLUX PUMP RV0191"/>
    <property type="match status" value="1"/>
</dbReference>
<dbReference type="InterPro" id="IPR036259">
    <property type="entry name" value="MFS_trans_sf"/>
</dbReference>
<feature type="domain" description="Major facilitator superfamily (MFS) profile" evidence="9">
    <location>
        <begin position="8"/>
        <end position="399"/>
    </location>
</feature>
<feature type="transmembrane region" description="Helical" evidence="8">
    <location>
        <begin position="313"/>
        <end position="336"/>
    </location>
</feature>
<gene>
    <name evidence="10" type="primary">bcbE</name>
    <name evidence="10" type="ORF">PBLR_12083</name>
</gene>
<feature type="transmembrane region" description="Helical" evidence="8">
    <location>
        <begin position="375"/>
        <end position="395"/>
    </location>
</feature>
<dbReference type="Pfam" id="PF07690">
    <property type="entry name" value="MFS_1"/>
    <property type="match status" value="1"/>
</dbReference>
<evidence type="ECO:0000313" key="10">
    <source>
        <dbReference type="EMBL" id="SYX83661.1"/>
    </source>
</evidence>
<evidence type="ECO:0000256" key="3">
    <source>
        <dbReference type="ARBA" id="ARBA00022448"/>
    </source>
</evidence>
<protein>
    <submittedName>
        <fullName evidence="10">Bacillibactin exporter</fullName>
    </submittedName>
</protein>
<dbReference type="InterPro" id="IPR020846">
    <property type="entry name" value="MFS_dom"/>
</dbReference>
<evidence type="ECO:0000256" key="7">
    <source>
        <dbReference type="ARBA" id="ARBA00023136"/>
    </source>
</evidence>
<feature type="transmembrane region" description="Helical" evidence="8">
    <location>
        <begin position="348"/>
        <end position="369"/>
    </location>
</feature>
<organism evidence="10 11">
    <name type="scientific">Paenibacillus alvei</name>
    <name type="common">Bacillus alvei</name>
    <dbReference type="NCBI Taxonomy" id="44250"/>
    <lineage>
        <taxon>Bacteria</taxon>
        <taxon>Bacillati</taxon>
        <taxon>Bacillota</taxon>
        <taxon>Bacilli</taxon>
        <taxon>Bacillales</taxon>
        <taxon>Paenibacillaceae</taxon>
        <taxon>Paenibacillus</taxon>
    </lineage>
</organism>
<accession>A0A383RAJ6</accession>
<dbReference type="PRINTS" id="PR01035">
    <property type="entry name" value="TCRTETA"/>
</dbReference>
<keyword evidence="4" id="KW-1003">Cell membrane</keyword>
<feature type="transmembrane region" description="Helical" evidence="8">
    <location>
        <begin position="253"/>
        <end position="275"/>
    </location>
</feature>
<sequence>MQADKRFDLLALSSIPLIMTLGNSMLIPVLPEIRRQLKVSSFQTSLLITVYSVMAIFLIPIAGYLSDRIGRKAVIIPSLIITGIGGGVCGAAAVWMDHSYSVILLGRVLQGIGAAGAMPIVLPLVGDMFKSDKDVSSGLGIIETANTCGKVLSPILGTALVAIVWHLPFWAIPVMCLISILLVLFFVKQPKESDSDSEPIPVRNFLKQVIQLIRENSRWLIAIFVIGGLGMFMLFSSLFYLSESLEDKHGYKGIVKGLLLAIPLAVLSTSSFIAGKCIGSNKIAMKWIIVCGLALTAVGLGMCILTKSVVPLFIWLSAAFLGIGASLPCLDSFITASIEKKHRGTISSLYSSMRFVGVAAGPMIAALVMNHTQTNLFLILCACGVAAALSGLFAIRASSGSQQSQG</sequence>
<keyword evidence="7 8" id="KW-0472">Membrane</keyword>
<keyword evidence="6 8" id="KW-1133">Transmembrane helix</keyword>
<name>A0A383RAJ6_PAEAL</name>
<evidence type="ECO:0000256" key="6">
    <source>
        <dbReference type="ARBA" id="ARBA00022989"/>
    </source>
</evidence>
<dbReference type="GO" id="GO:0022857">
    <property type="term" value="F:transmembrane transporter activity"/>
    <property type="evidence" value="ECO:0007669"/>
    <property type="project" value="InterPro"/>
</dbReference>
<dbReference type="SUPFAM" id="SSF103473">
    <property type="entry name" value="MFS general substrate transporter"/>
    <property type="match status" value="1"/>
</dbReference>
<dbReference type="InterPro" id="IPR011701">
    <property type="entry name" value="MFS"/>
</dbReference>
<dbReference type="Proteomes" id="UP000304148">
    <property type="component" value="Chromosome"/>
</dbReference>
<dbReference type="CDD" id="cd17474">
    <property type="entry name" value="MFS_YfmO_like"/>
    <property type="match status" value="1"/>
</dbReference>
<dbReference type="AlphaFoldDB" id="A0A383RAJ6"/>
<evidence type="ECO:0000256" key="5">
    <source>
        <dbReference type="ARBA" id="ARBA00022692"/>
    </source>
</evidence>
<feature type="transmembrane region" description="Helical" evidence="8">
    <location>
        <begin position="7"/>
        <end position="30"/>
    </location>
</feature>
<comment type="similarity">
    <text evidence="2">Belongs to the major facilitator superfamily. TCR/Tet family.</text>
</comment>
<keyword evidence="5 8" id="KW-0812">Transmembrane</keyword>
<dbReference type="GO" id="GO:0005886">
    <property type="term" value="C:plasma membrane"/>
    <property type="evidence" value="ECO:0007669"/>
    <property type="project" value="UniProtKB-SubCell"/>
</dbReference>
<evidence type="ECO:0000259" key="9">
    <source>
        <dbReference type="PROSITE" id="PS50850"/>
    </source>
</evidence>
<comment type="subcellular location">
    <subcellularLocation>
        <location evidence="1">Cell membrane</location>
        <topology evidence="1">Multi-pass membrane protein</topology>
    </subcellularLocation>
</comment>
<feature type="transmembrane region" description="Helical" evidence="8">
    <location>
        <begin position="108"/>
        <end position="126"/>
    </location>
</feature>
<evidence type="ECO:0000256" key="2">
    <source>
        <dbReference type="ARBA" id="ARBA00007520"/>
    </source>
</evidence>
<dbReference type="PROSITE" id="PS00216">
    <property type="entry name" value="SUGAR_TRANSPORT_1"/>
    <property type="match status" value="1"/>
</dbReference>
<evidence type="ECO:0000256" key="4">
    <source>
        <dbReference type="ARBA" id="ARBA00022475"/>
    </source>
</evidence>
<dbReference type="EMBL" id="LS992241">
    <property type="protein sequence ID" value="SYX83661.1"/>
    <property type="molecule type" value="Genomic_DNA"/>
</dbReference>
<dbReference type="PANTHER" id="PTHR43124">
    <property type="entry name" value="PURINE EFFLUX PUMP PBUE"/>
    <property type="match status" value="1"/>
</dbReference>
<feature type="transmembrane region" description="Helical" evidence="8">
    <location>
        <begin position="287"/>
        <end position="307"/>
    </location>
</feature>
<keyword evidence="3" id="KW-0813">Transport</keyword>
<dbReference type="Gene3D" id="1.20.1250.20">
    <property type="entry name" value="MFS general substrate transporter like domains"/>
    <property type="match status" value="1"/>
</dbReference>
<feature type="transmembrane region" description="Helical" evidence="8">
    <location>
        <begin position="170"/>
        <end position="187"/>
    </location>
</feature>